<comment type="caution">
    <text evidence="1">The sequence shown here is derived from an EMBL/GenBank/DDBJ whole genome shotgun (WGS) entry which is preliminary data.</text>
</comment>
<evidence type="ECO:0000313" key="2">
    <source>
        <dbReference type="Proteomes" id="UP000616151"/>
    </source>
</evidence>
<accession>A0ACC5RAG2</accession>
<proteinExistence type="predicted"/>
<reference evidence="1" key="1">
    <citation type="submission" date="2021-01" db="EMBL/GenBank/DDBJ databases">
        <authorList>
            <person name="Sun Q."/>
        </authorList>
    </citation>
    <scope>NUCLEOTIDE SEQUENCE</scope>
    <source>
        <strain evidence="1">YIM B02566</strain>
    </source>
</reference>
<keyword evidence="2" id="KW-1185">Reference proteome</keyword>
<protein>
    <submittedName>
        <fullName evidence="1">Aminopeptidase P family protein</fullName>
    </submittedName>
</protein>
<keyword evidence="1" id="KW-0031">Aminopeptidase</keyword>
<keyword evidence="1" id="KW-0378">Hydrolase</keyword>
<dbReference type="EMBL" id="JAENHL010000008">
    <property type="protein sequence ID" value="MBK1869617.1"/>
    <property type="molecule type" value="Genomic_DNA"/>
</dbReference>
<organism evidence="1 2">
    <name type="scientific">Taklimakanibacter albus</name>
    <dbReference type="NCBI Taxonomy" id="2800327"/>
    <lineage>
        <taxon>Bacteria</taxon>
        <taxon>Pseudomonadati</taxon>
        <taxon>Pseudomonadota</taxon>
        <taxon>Alphaproteobacteria</taxon>
        <taxon>Hyphomicrobiales</taxon>
        <taxon>Aestuariivirgaceae</taxon>
        <taxon>Taklimakanibacter</taxon>
    </lineage>
</organism>
<evidence type="ECO:0000313" key="1">
    <source>
        <dbReference type="EMBL" id="MBK1869617.1"/>
    </source>
</evidence>
<gene>
    <name evidence="1" type="ORF">JHL16_24870</name>
</gene>
<name>A0ACC5RAG2_9HYPH</name>
<dbReference type="Proteomes" id="UP000616151">
    <property type="component" value="Unassembled WGS sequence"/>
</dbReference>
<keyword evidence="1" id="KW-0645">Protease</keyword>
<sequence>MRKNFNEVLANVENHREAPFPREEYADRLTRVRAGMAARKLDLLFVSAPESIFYLTGFQAEWYQAQSGRPFPPSSGIAIRADRDDFIHFETPSEAILSRVSTISSDIRIFPIGTRRDGLTFIIDELRAAGYLKGTAGLERYNYRPNPIVSEQYVLAFQKEGMAVVDATDIIREARHIKSPLEMKCIEEATRIADIGMIAAKETIRPGVTELEVFGEMIAAMTRAGGEFPGILPPVMSGFRANCSHPIATRKKIAKGERVNVDVCGVYNRYHSNMARGFFVGDPPKDVLDFHNRVAAVFKAIEPVLRPGMEVATLIDTAHAYYAEQGLLDEAYWIGGYELGVAFPPDWVGPFIYDKSISKPGEKFLPMTVVNHEAVFFGPRQSGLSLTIDTFIFSAEGARIASRIPRDLCVLD</sequence>